<evidence type="ECO:0000313" key="2">
    <source>
        <dbReference type="Proteomes" id="UP001177023"/>
    </source>
</evidence>
<reference evidence="1" key="1">
    <citation type="submission" date="2023-06" db="EMBL/GenBank/DDBJ databases">
        <authorList>
            <person name="Delattre M."/>
        </authorList>
    </citation>
    <scope>NUCLEOTIDE SEQUENCE</scope>
    <source>
        <strain evidence="1">AF72</strain>
    </source>
</reference>
<keyword evidence="2" id="KW-1185">Reference proteome</keyword>
<sequence>MELQKPSPSKYCVRVPRNAARHPAVYSGLLPREPVHSLTSKKLDLNDSASTVASNENLTRAGNTNKFNNRRKLLWADALAHMTMGPLMEETRASEPSKEEMWWNISRRVVTTETANEFDKFAANEEEPVVPIVHITGDVMDKQRRHQGAGADEQKSLTTLFQGIKLNTSGTTPAPPPTPTRVRVPDWERLKDSPLLSRVRARSSFNFPPPQLEPSRDSIECPAVAELAADVDIEKVNTPNVTLRHRRHSDC</sequence>
<dbReference type="Proteomes" id="UP001177023">
    <property type="component" value="Unassembled WGS sequence"/>
</dbReference>
<dbReference type="EMBL" id="CATQJA010002542">
    <property type="protein sequence ID" value="CAJ0571146.1"/>
    <property type="molecule type" value="Genomic_DNA"/>
</dbReference>
<dbReference type="AlphaFoldDB" id="A0AA36CL84"/>
<proteinExistence type="predicted"/>
<feature type="non-terminal residue" evidence="1">
    <location>
        <position position="1"/>
    </location>
</feature>
<comment type="caution">
    <text evidence="1">The sequence shown here is derived from an EMBL/GenBank/DDBJ whole genome shotgun (WGS) entry which is preliminary data.</text>
</comment>
<gene>
    <name evidence="1" type="ORF">MSPICULIGERA_LOCUS9569</name>
</gene>
<protein>
    <submittedName>
        <fullName evidence="1">Uncharacterized protein</fullName>
    </submittedName>
</protein>
<organism evidence="1 2">
    <name type="scientific">Mesorhabditis spiculigera</name>
    <dbReference type="NCBI Taxonomy" id="96644"/>
    <lineage>
        <taxon>Eukaryota</taxon>
        <taxon>Metazoa</taxon>
        <taxon>Ecdysozoa</taxon>
        <taxon>Nematoda</taxon>
        <taxon>Chromadorea</taxon>
        <taxon>Rhabditida</taxon>
        <taxon>Rhabditina</taxon>
        <taxon>Rhabditomorpha</taxon>
        <taxon>Rhabditoidea</taxon>
        <taxon>Rhabditidae</taxon>
        <taxon>Mesorhabditinae</taxon>
        <taxon>Mesorhabditis</taxon>
    </lineage>
</organism>
<accession>A0AA36CL84</accession>
<name>A0AA36CL84_9BILA</name>
<evidence type="ECO:0000313" key="1">
    <source>
        <dbReference type="EMBL" id="CAJ0571146.1"/>
    </source>
</evidence>